<evidence type="ECO:0000313" key="2">
    <source>
        <dbReference type="Proteomes" id="UP001597094"/>
    </source>
</evidence>
<evidence type="ECO:0008006" key="3">
    <source>
        <dbReference type="Google" id="ProtNLM"/>
    </source>
</evidence>
<proteinExistence type="predicted"/>
<protein>
    <recommendedName>
        <fullName evidence="3">PepSY-like beta-lactamase-inhibitor</fullName>
    </recommendedName>
</protein>
<comment type="caution">
    <text evidence="1">The sequence shown here is derived from an EMBL/GenBank/DDBJ whole genome shotgun (WGS) entry which is preliminary data.</text>
</comment>
<dbReference type="EMBL" id="JBHTLD010000061">
    <property type="protein sequence ID" value="MFD1186273.1"/>
    <property type="molecule type" value="Genomic_DNA"/>
</dbReference>
<name>A0ABW3SNK5_9BACT</name>
<keyword evidence="2" id="KW-1185">Reference proteome</keyword>
<accession>A0ABW3SNK5</accession>
<evidence type="ECO:0000313" key="1">
    <source>
        <dbReference type="EMBL" id="MFD1186273.1"/>
    </source>
</evidence>
<gene>
    <name evidence="1" type="ORF">ACFQ2O_08665</name>
</gene>
<organism evidence="1 2">
    <name type="scientific">Pontibacter rugosus</name>
    <dbReference type="NCBI Taxonomy" id="1745966"/>
    <lineage>
        <taxon>Bacteria</taxon>
        <taxon>Pseudomonadati</taxon>
        <taxon>Bacteroidota</taxon>
        <taxon>Cytophagia</taxon>
        <taxon>Cytophagales</taxon>
        <taxon>Hymenobacteraceae</taxon>
        <taxon>Pontibacter</taxon>
    </lineage>
</organism>
<sequence length="131" mass="15089">MKTLLYISLLTCLGFRFADKDCGLGNGKYKVVYDEQFSDSPKFEFVVKGKTLTQINSSQKEVYLIKKLSEKSFQLIPTQKRADTLTELQKALISHGQPYYELKNCKKDTVEFIMRVNLHVISHSGKFVKIE</sequence>
<dbReference type="Proteomes" id="UP001597094">
    <property type="component" value="Unassembled WGS sequence"/>
</dbReference>
<dbReference type="RefSeq" id="WP_377525781.1">
    <property type="nucleotide sequence ID" value="NZ_JBHTLD010000061.1"/>
</dbReference>
<reference evidence="2" key="1">
    <citation type="journal article" date="2019" name="Int. J. Syst. Evol. Microbiol.">
        <title>The Global Catalogue of Microorganisms (GCM) 10K type strain sequencing project: providing services to taxonomists for standard genome sequencing and annotation.</title>
        <authorList>
            <consortium name="The Broad Institute Genomics Platform"/>
            <consortium name="The Broad Institute Genome Sequencing Center for Infectious Disease"/>
            <person name="Wu L."/>
            <person name="Ma J."/>
        </authorList>
    </citation>
    <scope>NUCLEOTIDE SEQUENCE [LARGE SCALE GENOMIC DNA]</scope>
    <source>
        <strain evidence="2">JCM 31319</strain>
    </source>
</reference>